<dbReference type="PROSITE" id="PS52035">
    <property type="entry name" value="PEPTIDASE_M14"/>
    <property type="match status" value="1"/>
</dbReference>
<dbReference type="Gene3D" id="2.60.40.1120">
    <property type="entry name" value="Carboxypeptidase-like, regulatory domain"/>
    <property type="match status" value="1"/>
</dbReference>
<dbReference type="SMART" id="SM00631">
    <property type="entry name" value="Zn_pept"/>
    <property type="match status" value="1"/>
</dbReference>
<organism evidence="16 17">
    <name type="scientific">Nezara viridula</name>
    <name type="common">Southern green stink bug</name>
    <name type="synonym">Cimex viridulus</name>
    <dbReference type="NCBI Taxonomy" id="85310"/>
    <lineage>
        <taxon>Eukaryota</taxon>
        <taxon>Metazoa</taxon>
        <taxon>Ecdysozoa</taxon>
        <taxon>Arthropoda</taxon>
        <taxon>Hexapoda</taxon>
        <taxon>Insecta</taxon>
        <taxon>Pterygota</taxon>
        <taxon>Neoptera</taxon>
        <taxon>Paraneoptera</taxon>
        <taxon>Hemiptera</taxon>
        <taxon>Heteroptera</taxon>
        <taxon>Panheteroptera</taxon>
        <taxon>Pentatomomorpha</taxon>
        <taxon>Pentatomoidea</taxon>
        <taxon>Pentatomidae</taxon>
        <taxon>Pentatominae</taxon>
        <taxon>Nezara</taxon>
    </lineage>
</organism>
<dbReference type="PROSITE" id="PS00132">
    <property type="entry name" value="CARBOXYPEPT_ZN_1"/>
    <property type="match status" value="1"/>
</dbReference>
<feature type="signal peptide" evidence="14">
    <location>
        <begin position="1"/>
        <end position="16"/>
    </location>
</feature>
<dbReference type="GO" id="GO:0005615">
    <property type="term" value="C:extracellular space"/>
    <property type="evidence" value="ECO:0007669"/>
    <property type="project" value="TreeGrafter"/>
</dbReference>
<dbReference type="GO" id="GO:0016485">
    <property type="term" value="P:protein processing"/>
    <property type="evidence" value="ECO:0007669"/>
    <property type="project" value="TreeGrafter"/>
</dbReference>
<evidence type="ECO:0000256" key="9">
    <source>
        <dbReference type="ARBA" id="ARBA00022801"/>
    </source>
</evidence>
<dbReference type="PANTHER" id="PTHR11532:SF93">
    <property type="entry name" value="CARBOXYPEPTIDASE E"/>
    <property type="match status" value="1"/>
</dbReference>
<dbReference type="Pfam" id="PF13620">
    <property type="entry name" value="CarboxypepD_reg"/>
    <property type="match status" value="1"/>
</dbReference>
<keyword evidence="5" id="KW-0121">Carboxypeptidase</keyword>
<keyword evidence="12" id="KW-0325">Glycoprotein</keyword>
<dbReference type="PANTHER" id="PTHR11532">
    <property type="entry name" value="PROTEASE M14 CARBOXYPEPTIDASE"/>
    <property type="match status" value="1"/>
</dbReference>
<dbReference type="Gene3D" id="3.40.630.10">
    <property type="entry name" value="Zn peptidases"/>
    <property type="match status" value="1"/>
</dbReference>
<dbReference type="CDD" id="cd03858">
    <property type="entry name" value="M14_CP_N-E_like"/>
    <property type="match status" value="1"/>
</dbReference>
<keyword evidence="11" id="KW-0482">Metalloprotease</keyword>
<comment type="similarity">
    <text evidence="3 13">Belongs to the peptidase M14 family.</text>
</comment>
<dbReference type="GO" id="GO:0006518">
    <property type="term" value="P:peptide metabolic process"/>
    <property type="evidence" value="ECO:0007669"/>
    <property type="project" value="TreeGrafter"/>
</dbReference>
<dbReference type="AlphaFoldDB" id="A0A9P0MWF8"/>
<evidence type="ECO:0000256" key="14">
    <source>
        <dbReference type="SAM" id="SignalP"/>
    </source>
</evidence>
<feature type="chain" id="PRO_5040451779" description="Peptidase M14 domain-containing protein" evidence="14">
    <location>
        <begin position="17"/>
        <end position="480"/>
    </location>
</feature>
<proteinExistence type="inferred from homology"/>
<keyword evidence="10" id="KW-0862">Zinc</keyword>
<dbReference type="PRINTS" id="PR00765">
    <property type="entry name" value="CRBOXYPTASEA"/>
</dbReference>
<evidence type="ECO:0000256" key="7">
    <source>
        <dbReference type="ARBA" id="ARBA00022723"/>
    </source>
</evidence>
<evidence type="ECO:0000256" key="13">
    <source>
        <dbReference type="PROSITE-ProRule" id="PRU01379"/>
    </source>
</evidence>
<evidence type="ECO:0000256" key="3">
    <source>
        <dbReference type="ARBA" id="ARBA00005988"/>
    </source>
</evidence>
<keyword evidence="8 14" id="KW-0732">Signal</keyword>
<evidence type="ECO:0000259" key="15">
    <source>
        <dbReference type="PROSITE" id="PS52035"/>
    </source>
</evidence>
<evidence type="ECO:0000256" key="6">
    <source>
        <dbReference type="ARBA" id="ARBA00022670"/>
    </source>
</evidence>
<keyword evidence="4" id="KW-0964">Secreted</keyword>
<dbReference type="EMBL" id="OV725083">
    <property type="protein sequence ID" value="CAH1407545.1"/>
    <property type="molecule type" value="Genomic_DNA"/>
</dbReference>
<name>A0A9P0MWF8_NEZVI</name>
<dbReference type="InterPro" id="IPR050753">
    <property type="entry name" value="Peptidase_M14_domain"/>
</dbReference>
<evidence type="ECO:0000256" key="4">
    <source>
        <dbReference type="ARBA" id="ARBA00022525"/>
    </source>
</evidence>
<dbReference type="GO" id="GO:0008270">
    <property type="term" value="F:zinc ion binding"/>
    <property type="evidence" value="ECO:0007669"/>
    <property type="project" value="InterPro"/>
</dbReference>
<evidence type="ECO:0000256" key="10">
    <source>
        <dbReference type="ARBA" id="ARBA00022833"/>
    </source>
</evidence>
<evidence type="ECO:0000313" key="16">
    <source>
        <dbReference type="EMBL" id="CAH1407545.1"/>
    </source>
</evidence>
<evidence type="ECO:0000256" key="1">
    <source>
        <dbReference type="ARBA" id="ARBA00001947"/>
    </source>
</evidence>
<evidence type="ECO:0000256" key="5">
    <source>
        <dbReference type="ARBA" id="ARBA00022645"/>
    </source>
</evidence>
<evidence type="ECO:0000256" key="2">
    <source>
        <dbReference type="ARBA" id="ARBA00004613"/>
    </source>
</evidence>
<evidence type="ECO:0000256" key="8">
    <source>
        <dbReference type="ARBA" id="ARBA00022729"/>
    </source>
</evidence>
<protein>
    <recommendedName>
        <fullName evidence="15">Peptidase M14 domain-containing protein</fullName>
    </recommendedName>
</protein>
<evidence type="ECO:0000256" key="11">
    <source>
        <dbReference type="ARBA" id="ARBA00023049"/>
    </source>
</evidence>
<reference evidence="16" key="1">
    <citation type="submission" date="2022-01" db="EMBL/GenBank/DDBJ databases">
        <authorList>
            <person name="King R."/>
        </authorList>
    </citation>
    <scope>NUCLEOTIDE SEQUENCE</scope>
</reference>
<dbReference type="InterPro" id="IPR057246">
    <property type="entry name" value="CARBOXYPEPT_ZN_1"/>
</dbReference>
<dbReference type="InterPro" id="IPR008969">
    <property type="entry name" value="CarboxyPept-like_regulatory"/>
</dbReference>
<dbReference type="FunFam" id="3.40.630.10:FF:000013">
    <property type="entry name" value="carboxypeptidase N catalytic chain"/>
    <property type="match status" value="1"/>
</dbReference>
<comment type="subcellular location">
    <subcellularLocation>
        <location evidence="2">Secreted</location>
    </subcellularLocation>
</comment>
<dbReference type="SUPFAM" id="SSF53187">
    <property type="entry name" value="Zn-dependent exopeptidases"/>
    <property type="match status" value="1"/>
</dbReference>
<sequence length="480" mass="54675">MGLVFLFILLPIFAKAFDWKHHNNKELPEILNEVHAKCPEITRVYTLPLKSVLGVPLYAIEFSTTPGKHRILVPEFKYIANMHGNEVLGRELMLKLADYLCDKYNEGDENIKKLISITRIHILPSMNPDGWQRATETGGKDYLIGRNNNNSVDLNRNFPNLNRIMFSNEESHIAHNNHLLSMVDRLTQPIQPETKAVIMWIMAIPFVLSANFHGGDLVANYPYDESRSGAMTEYTQSPDDHTFRHLAQVYSTNHVDMSDPNRKGCGYDGYNFGKQGGITNGAAWYSVDGGMQDFNYLSSNDFEITVELGCKKYPEAESLPEEWNRNKDALLNYIWEAHIGVKGVVTNGISGEPLSNTIIHVKNITDSNPVDIMHDVTSVHGGDYFRLLTPGQYEVTAFQSGFLPETKVVNVENRPFQEAKRIDFKLLPNPMYENLDTKSFQSQDYNTYQDEEDKHEMQNLIIYNRLANRPEPVLSPSSYS</sequence>
<dbReference type="CDD" id="cd11308">
    <property type="entry name" value="Peptidase_M14NE-CP-C_like"/>
    <property type="match status" value="1"/>
</dbReference>
<gene>
    <name evidence="16" type="ORF">NEZAVI_LOCUS15236</name>
</gene>
<keyword evidence="7" id="KW-0479">Metal-binding</keyword>
<comment type="cofactor">
    <cofactor evidence="1">
        <name>Zn(2+)</name>
        <dbReference type="ChEBI" id="CHEBI:29105"/>
    </cofactor>
</comment>
<dbReference type="SUPFAM" id="SSF49464">
    <property type="entry name" value="Carboxypeptidase regulatory domain-like"/>
    <property type="match status" value="1"/>
</dbReference>
<dbReference type="GO" id="GO:0004181">
    <property type="term" value="F:metallocarboxypeptidase activity"/>
    <property type="evidence" value="ECO:0007669"/>
    <property type="project" value="InterPro"/>
</dbReference>
<dbReference type="InterPro" id="IPR057247">
    <property type="entry name" value="CARBOXYPEPT_ZN_2"/>
</dbReference>
<evidence type="ECO:0000256" key="12">
    <source>
        <dbReference type="ARBA" id="ARBA00023180"/>
    </source>
</evidence>
<keyword evidence="9" id="KW-0378">Hydrolase</keyword>
<dbReference type="Proteomes" id="UP001152798">
    <property type="component" value="Chromosome 7"/>
</dbReference>
<keyword evidence="17" id="KW-1185">Reference proteome</keyword>
<keyword evidence="6" id="KW-0645">Protease</keyword>
<dbReference type="InterPro" id="IPR000834">
    <property type="entry name" value="Peptidase_M14"/>
</dbReference>
<dbReference type="OrthoDB" id="10249045at2759"/>
<feature type="active site" description="Proton donor/acceptor" evidence="13">
    <location>
        <position position="307"/>
    </location>
</feature>
<feature type="domain" description="Peptidase M14" evidence="15">
    <location>
        <begin position="20"/>
        <end position="337"/>
    </location>
</feature>
<dbReference type="PROSITE" id="PS00133">
    <property type="entry name" value="CARBOXYPEPT_ZN_2"/>
    <property type="match status" value="1"/>
</dbReference>
<dbReference type="Pfam" id="PF00246">
    <property type="entry name" value="Peptidase_M14"/>
    <property type="match status" value="1"/>
</dbReference>
<evidence type="ECO:0000313" key="17">
    <source>
        <dbReference type="Proteomes" id="UP001152798"/>
    </source>
</evidence>
<accession>A0A9P0MWF8</accession>